<dbReference type="PANTHER" id="PTHR33169:SF27">
    <property type="entry name" value="TRANSCRIPTIONAL REGULATOR PADR FAMILY PROTEIN"/>
    <property type="match status" value="1"/>
</dbReference>
<dbReference type="Pfam" id="PF03551">
    <property type="entry name" value="PadR"/>
    <property type="match status" value="1"/>
</dbReference>
<dbReference type="InterPro" id="IPR036390">
    <property type="entry name" value="WH_DNA-bd_sf"/>
</dbReference>
<dbReference type="RefSeq" id="WP_165182483.1">
    <property type="nucleotide sequence ID" value="NZ_JAAKZI010000021.1"/>
</dbReference>
<dbReference type="PANTHER" id="PTHR33169">
    <property type="entry name" value="PADR-FAMILY TRANSCRIPTIONAL REGULATOR"/>
    <property type="match status" value="1"/>
</dbReference>
<evidence type="ECO:0000313" key="4">
    <source>
        <dbReference type="Proteomes" id="UP000479226"/>
    </source>
</evidence>
<dbReference type="InterPro" id="IPR052509">
    <property type="entry name" value="Metal_resp_DNA-bind_regulator"/>
</dbReference>
<evidence type="ECO:0000256" key="1">
    <source>
        <dbReference type="SAM" id="Coils"/>
    </source>
</evidence>
<dbReference type="InterPro" id="IPR036388">
    <property type="entry name" value="WH-like_DNA-bd_sf"/>
</dbReference>
<dbReference type="InterPro" id="IPR005149">
    <property type="entry name" value="Tscrpt_reg_PadR_N"/>
</dbReference>
<organism evidence="3 4">
    <name type="scientific">Arthrobacter silviterrae</name>
    <dbReference type="NCBI Taxonomy" id="2026658"/>
    <lineage>
        <taxon>Bacteria</taxon>
        <taxon>Bacillati</taxon>
        <taxon>Actinomycetota</taxon>
        <taxon>Actinomycetes</taxon>
        <taxon>Micrococcales</taxon>
        <taxon>Micrococcaceae</taxon>
        <taxon>Arthrobacter</taxon>
    </lineage>
</organism>
<gene>
    <name evidence="3" type="ORF">G6N77_12405</name>
</gene>
<keyword evidence="4" id="KW-1185">Reference proteome</keyword>
<accession>A0ABX0DBF1</accession>
<dbReference type="Proteomes" id="UP000479226">
    <property type="component" value="Unassembled WGS sequence"/>
</dbReference>
<sequence length="206" mass="23123">MEQQQEAQNKRLTPLAVAALGLLAERPMHPYEMYQVLMHRREDRLVKIRPGTLYHTVGRLAAADLVKAAGTERDGNRPERTTYAILEAGREALETELKKLLAQPAVEYPSFPQAVAEAHNLPAGVVLGLLGQRIAALEAHAAELEADQRNATSRGVEQRFWVEVLYQQAITKAELDWIRQLHSDITTGALPWQPDEFFDQAARNKL</sequence>
<feature type="coiled-coil region" evidence="1">
    <location>
        <begin position="127"/>
        <end position="154"/>
    </location>
</feature>
<proteinExistence type="predicted"/>
<evidence type="ECO:0000259" key="2">
    <source>
        <dbReference type="Pfam" id="PF03551"/>
    </source>
</evidence>
<dbReference type="Gene3D" id="1.10.10.10">
    <property type="entry name" value="Winged helix-like DNA-binding domain superfamily/Winged helix DNA-binding domain"/>
    <property type="match status" value="1"/>
</dbReference>
<reference evidence="3 4" key="1">
    <citation type="submission" date="2020-02" db="EMBL/GenBank/DDBJ databases">
        <title>Genome sequence of the type strain DSM 27180 of Arthrobacter silviterrae.</title>
        <authorList>
            <person name="Gao J."/>
            <person name="Sun J."/>
        </authorList>
    </citation>
    <scope>NUCLEOTIDE SEQUENCE [LARGE SCALE GENOMIC DNA]</scope>
    <source>
        <strain evidence="3 4">DSM 27180</strain>
    </source>
</reference>
<keyword evidence="1" id="KW-0175">Coiled coil</keyword>
<evidence type="ECO:0000313" key="3">
    <source>
        <dbReference type="EMBL" id="NGN84252.1"/>
    </source>
</evidence>
<dbReference type="SUPFAM" id="SSF46785">
    <property type="entry name" value="Winged helix' DNA-binding domain"/>
    <property type="match status" value="1"/>
</dbReference>
<comment type="caution">
    <text evidence="3">The sequence shown here is derived from an EMBL/GenBank/DDBJ whole genome shotgun (WGS) entry which is preliminary data.</text>
</comment>
<feature type="domain" description="Transcription regulator PadR N-terminal" evidence="2">
    <location>
        <begin position="20"/>
        <end position="94"/>
    </location>
</feature>
<name>A0ABX0DBF1_9MICC</name>
<dbReference type="EMBL" id="JAAKZI010000021">
    <property type="protein sequence ID" value="NGN84252.1"/>
    <property type="molecule type" value="Genomic_DNA"/>
</dbReference>
<protein>
    <submittedName>
        <fullName evidence="3">PadR family transcriptional regulator</fullName>
    </submittedName>
</protein>